<dbReference type="Pfam" id="PF08818">
    <property type="entry name" value="DUF1801"/>
    <property type="match status" value="1"/>
</dbReference>
<comment type="caution">
    <text evidence="2">The sequence shown here is derived from an EMBL/GenBank/DDBJ whole genome shotgun (WGS) entry which is preliminary data.</text>
</comment>
<protein>
    <recommendedName>
        <fullName evidence="1">YdhG-like domain-containing protein</fullName>
    </recommendedName>
</protein>
<evidence type="ECO:0000313" key="3">
    <source>
        <dbReference type="Proteomes" id="UP000249419"/>
    </source>
</evidence>
<name>A0A328NNY9_9ACTN</name>
<dbReference type="EMBL" id="PYAG01000008">
    <property type="protein sequence ID" value="RAO36079.1"/>
    <property type="molecule type" value="Genomic_DNA"/>
</dbReference>
<sequence>MSIDDYLAGLAGPLREIGEKLTPIIAAALPGATGAMWHGHPVWSLGDRPGQRPVCLVKAYGSYVTFGLWRGQEITDPSGRLIPGARAMAAVKLRDVADIDPALFSDWLSAAAHLEEA</sequence>
<dbReference type="RefSeq" id="WP_112675739.1">
    <property type="nucleotide sequence ID" value="NZ_CP192017.1"/>
</dbReference>
<feature type="domain" description="YdhG-like" evidence="1">
    <location>
        <begin position="15"/>
        <end position="111"/>
    </location>
</feature>
<dbReference type="InterPro" id="IPR014922">
    <property type="entry name" value="YdhG-like"/>
</dbReference>
<accession>A0A328NNY9</accession>
<gene>
    <name evidence="2" type="ORF">PSN13_02081</name>
</gene>
<organism evidence="2 3">
    <name type="scientific">Micromonospora saelicesensis</name>
    <dbReference type="NCBI Taxonomy" id="285676"/>
    <lineage>
        <taxon>Bacteria</taxon>
        <taxon>Bacillati</taxon>
        <taxon>Actinomycetota</taxon>
        <taxon>Actinomycetes</taxon>
        <taxon>Micromonosporales</taxon>
        <taxon>Micromonosporaceae</taxon>
        <taxon>Micromonospora</taxon>
    </lineage>
</organism>
<proteinExistence type="predicted"/>
<evidence type="ECO:0000259" key="1">
    <source>
        <dbReference type="Pfam" id="PF08818"/>
    </source>
</evidence>
<dbReference type="SUPFAM" id="SSF159888">
    <property type="entry name" value="YdhG-like"/>
    <property type="match status" value="1"/>
</dbReference>
<reference evidence="2 3" key="1">
    <citation type="submission" date="2018-03" db="EMBL/GenBank/DDBJ databases">
        <title>Defining the species Micromonospora saelicesensis and Micromonospora noduli under the framework of genomics.</title>
        <authorList>
            <person name="Riesco R."/>
            <person name="Trujillo M.E."/>
        </authorList>
    </citation>
    <scope>NUCLEOTIDE SEQUENCE [LARGE SCALE GENOMIC DNA]</scope>
    <source>
        <strain evidence="2 3">PSN13</strain>
    </source>
</reference>
<dbReference type="AlphaFoldDB" id="A0A328NNY9"/>
<evidence type="ECO:0000313" key="2">
    <source>
        <dbReference type="EMBL" id="RAO36079.1"/>
    </source>
</evidence>
<dbReference type="Proteomes" id="UP000249419">
    <property type="component" value="Unassembled WGS sequence"/>
</dbReference>